<dbReference type="AlphaFoldDB" id="R8BBZ2"/>
<reference evidence="6" key="1">
    <citation type="journal article" date="2013" name="Genome Announc.">
        <title>Draft genome sequence of the ascomycete Phaeoacremonium aleophilum strain UCR-PA7, a causal agent of the esca disease complex in grapevines.</title>
        <authorList>
            <person name="Blanco-Ulate B."/>
            <person name="Rolshausen P."/>
            <person name="Cantu D."/>
        </authorList>
    </citation>
    <scope>NUCLEOTIDE SEQUENCE [LARGE SCALE GENOMIC DNA]</scope>
    <source>
        <strain evidence="6">UCR-PA7</strain>
    </source>
</reference>
<feature type="compositionally biased region" description="Polar residues" evidence="3">
    <location>
        <begin position="243"/>
        <end position="259"/>
    </location>
</feature>
<evidence type="ECO:0000313" key="6">
    <source>
        <dbReference type="Proteomes" id="UP000014074"/>
    </source>
</evidence>
<proteinExistence type="predicted"/>
<dbReference type="SMART" id="SM00715">
    <property type="entry name" value="LA"/>
    <property type="match status" value="1"/>
</dbReference>
<dbReference type="CDD" id="cd07323">
    <property type="entry name" value="LAM"/>
    <property type="match status" value="1"/>
</dbReference>
<protein>
    <submittedName>
        <fullName evidence="5">Putative la domain family protein</fullName>
    </submittedName>
</protein>
<dbReference type="GO" id="GO:0045727">
    <property type="term" value="P:positive regulation of translation"/>
    <property type="evidence" value="ECO:0007669"/>
    <property type="project" value="TreeGrafter"/>
</dbReference>
<dbReference type="SUPFAM" id="SSF46785">
    <property type="entry name" value="Winged helix' DNA-binding domain"/>
    <property type="match status" value="1"/>
</dbReference>
<dbReference type="Pfam" id="PF05383">
    <property type="entry name" value="La"/>
    <property type="match status" value="1"/>
</dbReference>
<dbReference type="RefSeq" id="XP_007918353.1">
    <property type="nucleotide sequence ID" value="XM_007920162.1"/>
</dbReference>
<dbReference type="InterPro" id="IPR036390">
    <property type="entry name" value="WH_DNA-bd_sf"/>
</dbReference>
<dbReference type="eggNOG" id="KOG2590">
    <property type="taxonomic scope" value="Eukaryota"/>
</dbReference>
<sequence>MGPYSAPFQPYQQPYYDPSVVHVLMIQVEYYLSVENLCKDMFLRKKMDSQGFVFFELIAGFKRLQEFSGGDVNMVRVACETSEHLDFVLGDDNVERLRLRDGWHNFILPVEQRDEEARSPGPQGYMYRSRHSRHLYPGAMMAPGGYPTTSPTMYPSAGFPPNGIDQAFGGYPNGGAYHPGMNGVEVNGQSYPVESQLSAEVPAFAPGGMLGGNDGTLRLEDATTMSDDQVANLMLVSHANNAEATPSASNGTYDTSVAGPTQGAPEGAARLVAHDSY</sequence>
<dbReference type="GO" id="GO:0003723">
    <property type="term" value="F:RNA binding"/>
    <property type="evidence" value="ECO:0007669"/>
    <property type="project" value="UniProtKB-UniRule"/>
</dbReference>
<evidence type="ECO:0000256" key="1">
    <source>
        <dbReference type="ARBA" id="ARBA00022884"/>
    </source>
</evidence>
<feature type="region of interest" description="Disordered" evidence="3">
    <location>
        <begin position="243"/>
        <end position="266"/>
    </location>
</feature>
<keyword evidence="1 2" id="KW-0694">RNA-binding</keyword>
<feature type="domain" description="HTH La-type RNA-binding" evidence="4">
    <location>
        <begin position="14"/>
        <end position="104"/>
    </location>
</feature>
<dbReference type="EMBL" id="KB933309">
    <property type="protein sequence ID" value="EON96821.1"/>
    <property type="molecule type" value="Genomic_DNA"/>
</dbReference>
<name>R8BBZ2_PHAM7</name>
<dbReference type="OrthoDB" id="340227at2759"/>
<organism evidence="5 6">
    <name type="scientific">Phaeoacremonium minimum (strain UCR-PA7)</name>
    <name type="common">Esca disease fungus</name>
    <name type="synonym">Togninia minima</name>
    <dbReference type="NCBI Taxonomy" id="1286976"/>
    <lineage>
        <taxon>Eukaryota</taxon>
        <taxon>Fungi</taxon>
        <taxon>Dikarya</taxon>
        <taxon>Ascomycota</taxon>
        <taxon>Pezizomycotina</taxon>
        <taxon>Sordariomycetes</taxon>
        <taxon>Sordariomycetidae</taxon>
        <taxon>Togniniales</taxon>
        <taxon>Togniniaceae</taxon>
        <taxon>Phaeoacremonium</taxon>
    </lineage>
</organism>
<evidence type="ECO:0000313" key="5">
    <source>
        <dbReference type="EMBL" id="EON96821.1"/>
    </source>
</evidence>
<dbReference type="PANTHER" id="PTHR22792:SF132">
    <property type="entry name" value="LA-RELATED PROTEIN 1"/>
    <property type="match status" value="1"/>
</dbReference>
<evidence type="ECO:0000256" key="3">
    <source>
        <dbReference type="SAM" id="MobiDB-lite"/>
    </source>
</evidence>
<dbReference type="InterPro" id="IPR036388">
    <property type="entry name" value="WH-like_DNA-bd_sf"/>
</dbReference>
<dbReference type="InterPro" id="IPR006630">
    <property type="entry name" value="La_HTH"/>
</dbReference>
<dbReference type="PANTHER" id="PTHR22792">
    <property type="entry name" value="LUPUS LA PROTEIN-RELATED"/>
    <property type="match status" value="1"/>
</dbReference>
<keyword evidence="6" id="KW-1185">Reference proteome</keyword>
<evidence type="ECO:0000256" key="2">
    <source>
        <dbReference type="PROSITE-ProRule" id="PRU00332"/>
    </source>
</evidence>
<evidence type="ECO:0000259" key="4">
    <source>
        <dbReference type="PROSITE" id="PS50961"/>
    </source>
</evidence>
<accession>R8BBZ2</accession>
<dbReference type="GO" id="GO:0010494">
    <property type="term" value="C:cytoplasmic stress granule"/>
    <property type="evidence" value="ECO:0007669"/>
    <property type="project" value="TreeGrafter"/>
</dbReference>
<dbReference type="InterPro" id="IPR045180">
    <property type="entry name" value="La_dom_prot"/>
</dbReference>
<dbReference type="HOGENOM" id="CLU_1005383_0_0_1"/>
<dbReference type="GeneID" id="19328412"/>
<dbReference type="GO" id="GO:0005829">
    <property type="term" value="C:cytosol"/>
    <property type="evidence" value="ECO:0007669"/>
    <property type="project" value="TreeGrafter"/>
</dbReference>
<dbReference type="Gene3D" id="1.10.10.10">
    <property type="entry name" value="Winged helix-like DNA-binding domain superfamily/Winged helix DNA-binding domain"/>
    <property type="match status" value="1"/>
</dbReference>
<dbReference type="PROSITE" id="PS50961">
    <property type="entry name" value="HTH_LA"/>
    <property type="match status" value="1"/>
</dbReference>
<dbReference type="Proteomes" id="UP000014074">
    <property type="component" value="Unassembled WGS sequence"/>
</dbReference>
<gene>
    <name evidence="5" type="ORF">UCRPA7_7635</name>
</gene>
<dbReference type="KEGG" id="tmn:UCRPA7_7635"/>